<dbReference type="SUPFAM" id="SSF50923">
    <property type="entry name" value="Hemopexin-like domain"/>
    <property type="match status" value="1"/>
</dbReference>
<evidence type="ECO:0000256" key="9">
    <source>
        <dbReference type="ARBA" id="ARBA00023049"/>
    </source>
</evidence>
<feature type="binding site" evidence="13">
    <location>
        <position position="251"/>
    </location>
    <ligand>
        <name>Zn(2+)</name>
        <dbReference type="ChEBI" id="CHEBI:29105"/>
        <label>2</label>
        <note>catalytic</note>
    </ligand>
</feature>
<dbReference type="Proteomes" id="UP001163046">
    <property type="component" value="Unassembled WGS sequence"/>
</dbReference>
<dbReference type="CDD" id="cd00094">
    <property type="entry name" value="HX"/>
    <property type="match status" value="1"/>
</dbReference>
<sequence>MVGFLQKTCLVIVLSTAVEFILGKPVNNAKLNPKLENYLRRYGYLQPAEKVFPQWRVSWDQDLSPSVKSEQEMEDAIRKLQRVANLPITGKITDVEAVKIINKKRCGMKDFQTGKRTKRFTLDGTSWHSKHLTYRIQDFSSDLSREDIESTIERALQMWSNASQLTFTQVTAPGVKVDVNIKFVTGFHGDRYPTDGPGKELAHAFVPLNNTGLAGDVHFDDDETFAINGGNGVDLLWLAVHELGHSLGLDHTYYPDSVMFPYYTGYRPHLQLGGDDVDGIQHIYGSPNRTTATPSFTSPSPPISPASIPHICSIQRIDAAVKTKNRNTYVFSGAYFWKLHKSGATKAMSIKENWVGLEDNIDAALTRRKTGMTYFFKGSKYWIFSATAAVQGPLNITQLNLPDELKTMDAAMELPRAEDHAYFFKGDKYWRYSWSTASVDQGYPQIITSLWKGLPNDIDAAFQWKRGRIVILNGGGYYLLKHKGKIGVKKGFPKTFFSHWLGCSVTNIREH</sequence>
<feature type="binding site" evidence="14">
    <location>
        <position position="178"/>
    </location>
    <ligand>
        <name>Ca(2+)</name>
        <dbReference type="ChEBI" id="CHEBI:29108"/>
        <label>2</label>
    </ligand>
</feature>
<evidence type="ECO:0000256" key="8">
    <source>
        <dbReference type="ARBA" id="ARBA00022837"/>
    </source>
</evidence>
<feature type="binding site" evidence="14">
    <location>
        <position position="223"/>
    </location>
    <ligand>
        <name>Ca(2+)</name>
        <dbReference type="ChEBI" id="CHEBI:29108"/>
        <label>1</label>
    </ligand>
</feature>
<feature type="binding site" evidence="13">
    <location>
        <position position="241"/>
    </location>
    <ligand>
        <name>Zn(2+)</name>
        <dbReference type="ChEBI" id="CHEBI:29105"/>
        <label>2</label>
        <note>catalytic</note>
    </ligand>
</feature>
<dbReference type="SUPFAM" id="SSF47090">
    <property type="entry name" value="PGBD-like"/>
    <property type="match status" value="1"/>
</dbReference>
<dbReference type="InterPro" id="IPR018487">
    <property type="entry name" value="Hemopexin-like_repeat"/>
</dbReference>
<feature type="domain" description="Peptidase metallopeptidase" evidence="17">
    <location>
        <begin position="123"/>
        <end position="286"/>
    </location>
</feature>
<dbReference type="PROSITE" id="PS00024">
    <property type="entry name" value="HEMOPEXIN"/>
    <property type="match status" value="1"/>
</dbReference>
<dbReference type="Pfam" id="PF00413">
    <property type="entry name" value="Peptidase_M10"/>
    <property type="match status" value="1"/>
</dbReference>
<keyword evidence="4 16" id="KW-0732">Signal</keyword>
<keyword evidence="10" id="KW-0865">Zymogen</keyword>
<name>A0A9X0CJI4_9CNID</name>
<evidence type="ECO:0000313" key="19">
    <source>
        <dbReference type="Proteomes" id="UP001163046"/>
    </source>
</evidence>
<dbReference type="GO" id="GO:0008270">
    <property type="term" value="F:zinc ion binding"/>
    <property type="evidence" value="ECO:0007669"/>
    <property type="project" value="InterPro"/>
</dbReference>
<keyword evidence="3 13" id="KW-0479">Metal-binding</keyword>
<dbReference type="GO" id="GO:0006508">
    <property type="term" value="P:proteolysis"/>
    <property type="evidence" value="ECO:0007669"/>
    <property type="project" value="UniProtKB-KW"/>
</dbReference>
<comment type="cofactor">
    <cofactor evidence="14">
        <name>Zn(2+)</name>
        <dbReference type="ChEBI" id="CHEBI:29105"/>
    </cofactor>
    <text evidence="14">Binds 2 Zn(2+) ions per subunit.</text>
</comment>
<dbReference type="EMBL" id="MU827321">
    <property type="protein sequence ID" value="KAJ7357484.1"/>
    <property type="molecule type" value="Genomic_DNA"/>
</dbReference>
<dbReference type="InterPro" id="IPR000585">
    <property type="entry name" value="Hemopexin-like_dom"/>
</dbReference>
<dbReference type="InterPro" id="IPR036375">
    <property type="entry name" value="Hemopexin-like_dom_sf"/>
</dbReference>
<evidence type="ECO:0000256" key="2">
    <source>
        <dbReference type="ARBA" id="ARBA00022670"/>
    </source>
</evidence>
<feature type="binding site" evidence="14">
    <location>
        <position position="203"/>
    </location>
    <ligand>
        <name>Zn(2+)</name>
        <dbReference type="ChEBI" id="CHEBI:29105"/>
        <label>1</label>
    </ligand>
</feature>
<feature type="binding site" evidence="14">
    <location>
        <position position="459"/>
    </location>
    <ligand>
        <name>Ca(2+)</name>
        <dbReference type="ChEBI" id="CHEBI:29108"/>
        <label>4</label>
    </ligand>
</feature>
<proteinExistence type="inferred from homology"/>
<feature type="signal peptide" evidence="16">
    <location>
        <begin position="1"/>
        <end position="23"/>
    </location>
</feature>
<keyword evidence="9" id="KW-0482">Metalloprotease</keyword>
<evidence type="ECO:0000256" key="14">
    <source>
        <dbReference type="PIRSR" id="PIRSR621190-2"/>
    </source>
</evidence>
<protein>
    <recommendedName>
        <fullName evidence="17">Peptidase metallopeptidase domain-containing protein</fullName>
    </recommendedName>
</protein>
<dbReference type="OrthoDB" id="406838at2759"/>
<keyword evidence="6" id="KW-0378">Hydrolase</keyword>
<evidence type="ECO:0000256" key="16">
    <source>
        <dbReference type="SAM" id="SignalP"/>
    </source>
</evidence>
<dbReference type="CDD" id="cd04278">
    <property type="entry name" value="ZnMc_MMP"/>
    <property type="match status" value="1"/>
</dbReference>
<comment type="cofactor">
    <cofactor evidence="14">
        <name>Ca(2+)</name>
        <dbReference type="ChEBI" id="CHEBI:29108"/>
    </cofactor>
    <text evidence="14">Can bind about 5 Ca(2+) ions per subunit.</text>
</comment>
<feature type="binding site" evidence="14">
    <location>
        <position position="190"/>
    </location>
    <ligand>
        <name>Zn(2+)</name>
        <dbReference type="ChEBI" id="CHEBI:29105"/>
        <label>1</label>
    </ligand>
</feature>
<feature type="binding site" evidence="14">
    <location>
        <position position="188"/>
    </location>
    <ligand>
        <name>Zn(2+)</name>
        <dbReference type="ChEBI" id="CHEBI:29105"/>
        <label>1</label>
    </ligand>
</feature>
<evidence type="ECO:0000256" key="5">
    <source>
        <dbReference type="ARBA" id="ARBA00022737"/>
    </source>
</evidence>
<dbReference type="InterPro" id="IPR036365">
    <property type="entry name" value="PGBD-like_sf"/>
</dbReference>
<dbReference type="Pfam" id="PF00045">
    <property type="entry name" value="Hemopexin"/>
    <property type="match status" value="2"/>
</dbReference>
<evidence type="ECO:0000256" key="3">
    <source>
        <dbReference type="ARBA" id="ARBA00022723"/>
    </source>
</evidence>
<dbReference type="InterPro" id="IPR021190">
    <property type="entry name" value="Pept_M10A"/>
</dbReference>
<feature type="repeat" description="Hemopexin" evidence="15">
    <location>
        <begin position="358"/>
        <end position="403"/>
    </location>
</feature>
<comment type="caution">
    <text evidence="18">The sequence shown here is derived from an EMBL/GenBank/DDBJ whole genome shotgun (WGS) entry which is preliminary data.</text>
</comment>
<dbReference type="FunFam" id="3.40.390.10:FF:000068">
    <property type="entry name" value="Predicted protein"/>
    <property type="match status" value="1"/>
</dbReference>
<evidence type="ECO:0000256" key="4">
    <source>
        <dbReference type="ARBA" id="ARBA00022729"/>
    </source>
</evidence>
<dbReference type="SMART" id="SM00235">
    <property type="entry name" value="ZnMc"/>
    <property type="match status" value="1"/>
</dbReference>
<feature type="binding site" evidence="14">
    <location>
        <position position="362"/>
    </location>
    <ligand>
        <name>Ca(2+)</name>
        <dbReference type="ChEBI" id="CHEBI:29108"/>
        <label>4</label>
    </ligand>
</feature>
<feature type="repeat" description="Hemopexin" evidence="15">
    <location>
        <begin position="455"/>
        <end position="503"/>
    </location>
</feature>
<keyword evidence="2" id="KW-0645">Protease</keyword>
<dbReference type="InterPro" id="IPR024079">
    <property type="entry name" value="MetalloPept_cat_dom_sf"/>
</dbReference>
<evidence type="ECO:0000256" key="15">
    <source>
        <dbReference type="PROSITE-ProRule" id="PRU01011"/>
    </source>
</evidence>
<dbReference type="PIRSF" id="PIRSF001191">
    <property type="entry name" value="Peptidase_M10A_matrix"/>
    <property type="match status" value="1"/>
</dbReference>
<dbReference type="InterPro" id="IPR033739">
    <property type="entry name" value="M10A_MMP"/>
</dbReference>
<evidence type="ECO:0000256" key="11">
    <source>
        <dbReference type="ARBA" id="ARBA00023157"/>
    </source>
</evidence>
<feature type="binding site" evidence="14">
    <location>
        <position position="364"/>
    </location>
    <ligand>
        <name>Ca(2+)</name>
        <dbReference type="ChEBI" id="CHEBI:29108"/>
        <label>5</label>
    </ligand>
</feature>
<feature type="binding site" evidence="14">
    <location>
        <position position="411"/>
    </location>
    <ligand>
        <name>Ca(2+)</name>
        <dbReference type="ChEBI" id="CHEBI:29108"/>
        <label>5</label>
    </ligand>
</feature>
<keyword evidence="8 14" id="KW-0106">Calcium</keyword>
<evidence type="ECO:0000256" key="10">
    <source>
        <dbReference type="ARBA" id="ARBA00023145"/>
    </source>
</evidence>
<evidence type="ECO:0000256" key="7">
    <source>
        <dbReference type="ARBA" id="ARBA00022833"/>
    </source>
</evidence>
<dbReference type="PROSITE" id="PS51642">
    <property type="entry name" value="HEMOPEXIN_2"/>
    <property type="match status" value="4"/>
</dbReference>
<dbReference type="InterPro" id="IPR018486">
    <property type="entry name" value="Hemopexin_CS"/>
</dbReference>
<feature type="binding site" evidence="14">
    <location>
        <position position="196"/>
    </location>
    <ligand>
        <name>Ca(2+)</name>
        <dbReference type="ChEBI" id="CHEBI:29108"/>
        <label>3</label>
    </ligand>
</feature>
<feature type="binding site" evidence="14">
    <location>
        <position position="223"/>
    </location>
    <ligand>
        <name>Ca(2+)</name>
        <dbReference type="ChEBI" id="CHEBI:29108"/>
        <label>3</label>
    </ligand>
</feature>
<dbReference type="GO" id="GO:0031012">
    <property type="term" value="C:extracellular matrix"/>
    <property type="evidence" value="ECO:0007669"/>
    <property type="project" value="InterPro"/>
</dbReference>
<dbReference type="GO" id="GO:0030574">
    <property type="term" value="P:collagen catabolic process"/>
    <property type="evidence" value="ECO:0007669"/>
    <property type="project" value="TreeGrafter"/>
</dbReference>
<feature type="repeat" description="Hemopexin" evidence="15">
    <location>
        <begin position="405"/>
        <end position="454"/>
    </location>
</feature>
<gene>
    <name evidence="18" type="ORF">OS493_025000</name>
</gene>
<dbReference type="InterPro" id="IPR001818">
    <property type="entry name" value="Pept_M10_metallopeptidase"/>
</dbReference>
<feature type="active site" evidence="12">
    <location>
        <position position="242"/>
    </location>
</feature>
<feature type="binding site" evidence="14">
    <location>
        <position position="195"/>
    </location>
    <ligand>
        <name>Ca(2+)</name>
        <dbReference type="ChEBI" id="CHEBI:29108"/>
        <label>3</label>
    </ligand>
</feature>
<dbReference type="InterPro" id="IPR006026">
    <property type="entry name" value="Peptidase_Metallo"/>
</dbReference>
<keyword evidence="11" id="KW-1015">Disulfide bond</keyword>
<reference evidence="18" key="1">
    <citation type="submission" date="2023-01" db="EMBL/GenBank/DDBJ databases">
        <title>Genome assembly of the deep-sea coral Lophelia pertusa.</title>
        <authorList>
            <person name="Herrera S."/>
            <person name="Cordes E."/>
        </authorList>
    </citation>
    <scope>NUCLEOTIDE SEQUENCE</scope>
    <source>
        <strain evidence="18">USNM1676648</strain>
        <tissue evidence="18">Polyp</tissue>
    </source>
</reference>
<dbReference type="FunFam" id="2.110.10.10:FF:000002">
    <property type="entry name" value="Matrix metallopeptidase 3"/>
    <property type="match status" value="1"/>
</dbReference>
<keyword evidence="5" id="KW-0677">Repeat</keyword>
<dbReference type="Gene3D" id="3.40.390.10">
    <property type="entry name" value="Collagenase (Catalytic Domain)"/>
    <property type="match status" value="1"/>
</dbReference>
<feature type="chain" id="PRO_5040741245" description="Peptidase metallopeptidase domain-containing protein" evidence="16">
    <location>
        <begin position="24"/>
        <end position="511"/>
    </location>
</feature>
<feature type="binding site" evidence="14">
    <location>
        <position position="218"/>
    </location>
    <ligand>
        <name>Zn(2+)</name>
        <dbReference type="ChEBI" id="CHEBI:29105"/>
        <label>1</label>
    </ligand>
</feature>
<evidence type="ECO:0000313" key="18">
    <source>
        <dbReference type="EMBL" id="KAJ7357484.1"/>
    </source>
</evidence>
<feature type="repeat" description="Hemopexin" evidence="15">
    <location>
        <begin position="314"/>
        <end position="357"/>
    </location>
</feature>
<organism evidence="18 19">
    <name type="scientific">Desmophyllum pertusum</name>
    <dbReference type="NCBI Taxonomy" id="174260"/>
    <lineage>
        <taxon>Eukaryota</taxon>
        <taxon>Metazoa</taxon>
        <taxon>Cnidaria</taxon>
        <taxon>Anthozoa</taxon>
        <taxon>Hexacorallia</taxon>
        <taxon>Scleractinia</taxon>
        <taxon>Caryophylliina</taxon>
        <taxon>Caryophylliidae</taxon>
        <taxon>Desmophyllum</taxon>
    </lineage>
</organism>
<evidence type="ECO:0000259" key="17">
    <source>
        <dbReference type="SMART" id="SM00235"/>
    </source>
</evidence>
<dbReference type="GO" id="GO:0004222">
    <property type="term" value="F:metalloendopeptidase activity"/>
    <property type="evidence" value="ECO:0007669"/>
    <property type="project" value="InterPro"/>
</dbReference>
<accession>A0A9X0CJI4</accession>
<feature type="binding site" evidence="13">
    <location>
        <position position="245"/>
    </location>
    <ligand>
        <name>Zn(2+)</name>
        <dbReference type="ChEBI" id="CHEBI:29105"/>
        <label>2</label>
        <note>catalytic</note>
    </ligand>
</feature>
<feature type="binding site" evidence="14">
    <location>
        <position position="142"/>
    </location>
    <ligand>
        <name>Ca(2+)</name>
        <dbReference type="ChEBI" id="CHEBI:29108"/>
        <label>1</label>
    </ligand>
</feature>
<evidence type="ECO:0000256" key="1">
    <source>
        <dbReference type="ARBA" id="ARBA00010370"/>
    </source>
</evidence>
<evidence type="ECO:0000256" key="13">
    <source>
        <dbReference type="PIRSR" id="PIRSR001191-2"/>
    </source>
</evidence>
<dbReference type="AlphaFoldDB" id="A0A9X0CJI4"/>
<feature type="binding site" evidence="14">
    <location>
        <position position="220"/>
    </location>
    <ligand>
        <name>Ca(2+)</name>
        <dbReference type="ChEBI" id="CHEBI:29108"/>
        <label>3</label>
    </ligand>
</feature>
<dbReference type="PANTHER" id="PTHR10201">
    <property type="entry name" value="MATRIX METALLOPROTEINASE"/>
    <property type="match status" value="1"/>
</dbReference>
<dbReference type="Gene3D" id="2.110.10.10">
    <property type="entry name" value="Hemopexin-like domain"/>
    <property type="match status" value="1"/>
</dbReference>
<feature type="binding site" description="in inhibited form" evidence="14">
    <location>
        <position position="106"/>
    </location>
    <ligand>
        <name>Zn(2+)</name>
        <dbReference type="ChEBI" id="CHEBI:29105"/>
        <label>2</label>
        <note>catalytic</note>
    </ligand>
</feature>
<dbReference type="PANTHER" id="PTHR10201:SF323">
    <property type="entry name" value="MATRIX METALLOPROTEINASE-21"/>
    <property type="match status" value="1"/>
</dbReference>
<dbReference type="SMART" id="SM00120">
    <property type="entry name" value="HX"/>
    <property type="match status" value="4"/>
</dbReference>
<feature type="binding site" evidence="14">
    <location>
        <position position="259"/>
    </location>
    <ligand>
        <name>Zn(2+)</name>
        <dbReference type="ChEBI" id="CHEBI:29105"/>
        <label>2</label>
        <note>catalytic</note>
    </ligand>
</feature>
<comment type="similarity">
    <text evidence="1">Belongs to the peptidase M10A family.</text>
</comment>
<dbReference type="GO" id="GO:0030198">
    <property type="term" value="P:extracellular matrix organization"/>
    <property type="evidence" value="ECO:0007669"/>
    <property type="project" value="TreeGrafter"/>
</dbReference>
<feature type="binding site" evidence="14">
    <location>
        <position position="216"/>
    </location>
    <ligand>
        <name>Ca(2+)</name>
        <dbReference type="ChEBI" id="CHEBI:29108"/>
        <label>2</label>
    </ligand>
</feature>
<feature type="binding site" evidence="14">
    <location>
        <position position="221"/>
    </location>
    <ligand>
        <name>Ca(2+)</name>
        <dbReference type="ChEBI" id="CHEBI:29108"/>
        <label>1</label>
    </ligand>
</feature>
<evidence type="ECO:0000256" key="12">
    <source>
        <dbReference type="PIRSR" id="PIRSR001191-1"/>
    </source>
</evidence>
<evidence type="ECO:0000256" key="6">
    <source>
        <dbReference type="ARBA" id="ARBA00022801"/>
    </source>
</evidence>
<dbReference type="SUPFAM" id="SSF55486">
    <property type="entry name" value="Metalloproteases ('zincins'), catalytic domain"/>
    <property type="match status" value="1"/>
</dbReference>
<keyword evidence="19" id="KW-1185">Reference proteome</keyword>
<dbReference type="PRINTS" id="PR00138">
    <property type="entry name" value="MATRIXIN"/>
</dbReference>
<keyword evidence="7 13" id="KW-0862">Zinc</keyword>